<feature type="compositionally biased region" description="Low complexity" evidence="13">
    <location>
        <begin position="154"/>
        <end position="164"/>
    </location>
</feature>
<dbReference type="InterPro" id="IPR004815">
    <property type="entry name" value="Lon_bac/euk-typ"/>
</dbReference>
<evidence type="ECO:0000256" key="5">
    <source>
        <dbReference type="ARBA" id="ARBA00022825"/>
    </source>
</evidence>
<keyword evidence="7 10" id="KW-0238">DNA-binding</keyword>
<dbReference type="PROSITE" id="PS51786">
    <property type="entry name" value="LON_PROTEOLYTIC"/>
    <property type="match status" value="1"/>
</dbReference>
<organism evidence="16 17">
    <name type="scientific">Candida boidinii</name>
    <name type="common">Yeast</name>
    <dbReference type="NCBI Taxonomy" id="5477"/>
    <lineage>
        <taxon>Eukaryota</taxon>
        <taxon>Fungi</taxon>
        <taxon>Dikarya</taxon>
        <taxon>Ascomycota</taxon>
        <taxon>Saccharomycotina</taxon>
        <taxon>Pichiomycetes</taxon>
        <taxon>Pichiales</taxon>
        <taxon>Pichiaceae</taxon>
        <taxon>Ogataea</taxon>
        <taxon>Ogataea/Candida clade</taxon>
    </lineage>
</organism>
<evidence type="ECO:0000256" key="6">
    <source>
        <dbReference type="ARBA" id="ARBA00022840"/>
    </source>
</evidence>
<dbReference type="SMART" id="SM00464">
    <property type="entry name" value="LON"/>
    <property type="match status" value="1"/>
</dbReference>
<comment type="similarity">
    <text evidence="10 11 12">Belongs to the peptidase S16 family.</text>
</comment>
<evidence type="ECO:0000256" key="4">
    <source>
        <dbReference type="ARBA" id="ARBA00022801"/>
    </source>
</evidence>
<comment type="caution">
    <text evidence="16">The sequence shown here is derived from an EMBL/GenBank/DDBJ whole genome shotgun (WGS) entry which is preliminary data.</text>
</comment>
<dbReference type="Gene3D" id="1.20.58.1480">
    <property type="match status" value="1"/>
</dbReference>
<feature type="domain" description="Lon N-terminal" evidence="15">
    <location>
        <begin position="204"/>
        <end position="504"/>
    </location>
</feature>
<dbReference type="FunFam" id="3.40.50.300:FF:000021">
    <property type="entry name" value="Lon protease homolog"/>
    <property type="match status" value="1"/>
</dbReference>
<feature type="active site" evidence="10 11">
    <location>
        <position position="1055"/>
    </location>
</feature>
<dbReference type="SUPFAM" id="SSF52540">
    <property type="entry name" value="P-loop containing nucleoside triphosphate hydrolases"/>
    <property type="match status" value="1"/>
</dbReference>
<dbReference type="CDD" id="cd19500">
    <property type="entry name" value="RecA-like_Lon"/>
    <property type="match status" value="1"/>
</dbReference>
<dbReference type="GO" id="GO:0005759">
    <property type="term" value="C:mitochondrial matrix"/>
    <property type="evidence" value="ECO:0007669"/>
    <property type="project" value="UniProtKB-SubCell"/>
</dbReference>
<dbReference type="PANTHER" id="PTHR43718">
    <property type="entry name" value="LON PROTEASE"/>
    <property type="match status" value="1"/>
</dbReference>
<dbReference type="InterPro" id="IPR008268">
    <property type="entry name" value="Peptidase_S16_AS"/>
</dbReference>
<dbReference type="GO" id="GO:0004176">
    <property type="term" value="F:ATP-dependent peptidase activity"/>
    <property type="evidence" value="ECO:0007669"/>
    <property type="project" value="UniProtKB-UniRule"/>
</dbReference>
<dbReference type="Pfam" id="PF05362">
    <property type="entry name" value="Lon_C"/>
    <property type="match status" value="1"/>
</dbReference>
<keyword evidence="5 10" id="KW-0720">Serine protease</keyword>
<dbReference type="Pfam" id="PF22667">
    <property type="entry name" value="Lon_lid"/>
    <property type="match status" value="1"/>
</dbReference>
<feature type="compositionally biased region" description="Basic and acidic residues" evidence="13">
    <location>
        <begin position="346"/>
        <end position="359"/>
    </location>
</feature>
<feature type="region of interest" description="Disordered" evidence="13">
    <location>
        <begin position="345"/>
        <end position="389"/>
    </location>
</feature>
<dbReference type="GO" id="GO:0003697">
    <property type="term" value="F:single-stranded DNA binding"/>
    <property type="evidence" value="ECO:0007669"/>
    <property type="project" value="TreeGrafter"/>
</dbReference>
<dbReference type="SUPFAM" id="SSF88697">
    <property type="entry name" value="PUA domain-like"/>
    <property type="match status" value="1"/>
</dbReference>
<feature type="domain" description="Lon proteolytic" evidence="14">
    <location>
        <begin position="963"/>
        <end position="1149"/>
    </location>
</feature>
<evidence type="ECO:0000259" key="14">
    <source>
        <dbReference type="PROSITE" id="PS51786"/>
    </source>
</evidence>
<dbReference type="InterPro" id="IPR027417">
    <property type="entry name" value="P-loop_NTPase"/>
</dbReference>
<evidence type="ECO:0000256" key="7">
    <source>
        <dbReference type="ARBA" id="ARBA00023125"/>
    </source>
</evidence>
<dbReference type="NCBIfam" id="TIGR00763">
    <property type="entry name" value="lon"/>
    <property type="match status" value="1"/>
</dbReference>
<dbReference type="InterPro" id="IPR003959">
    <property type="entry name" value="ATPase_AAA_core"/>
</dbReference>
<keyword evidence="8 10" id="KW-0496">Mitochondrion</keyword>
<comment type="subcellular location">
    <subcellularLocation>
        <location evidence="1 10">Mitochondrion matrix</location>
    </subcellularLocation>
</comment>
<keyword evidence="3 10" id="KW-0547">Nucleotide-binding</keyword>
<comment type="subunit">
    <text evidence="10">Homohexamer or homoheptamer. Organized in a ring with a central cavity.</text>
</comment>
<evidence type="ECO:0000313" key="16">
    <source>
        <dbReference type="EMBL" id="GME68007.1"/>
    </source>
</evidence>
<evidence type="ECO:0000256" key="10">
    <source>
        <dbReference type="HAMAP-Rule" id="MF_03120"/>
    </source>
</evidence>
<dbReference type="PROSITE" id="PS51787">
    <property type="entry name" value="LON_N"/>
    <property type="match status" value="1"/>
</dbReference>
<keyword evidence="6 10" id="KW-0067">ATP-binding</keyword>
<keyword evidence="4 10" id="KW-0378">Hydrolase</keyword>
<dbReference type="PANTHER" id="PTHR43718:SF2">
    <property type="entry name" value="LON PROTEASE HOMOLOG, MITOCHONDRIAL"/>
    <property type="match status" value="1"/>
</dbReference>
<dbReference type="Gene3D" id="2.30.130.40">
    <property type="entry name" value="LON domain-like"/>
    <property type="match status" value="1"/>
</dbReference>
<evidence type="ECO:0000256" key="11">
    <source>
        <dbReference type="PROSITE-ProRule" id="PRU01122"/>
    </source>
</evidence>
<dbReference type="GO" id="GO:0004252">
    <property type="term" value="F:serine-type endopeptidase activity"/>
    <property type="evidence" value="ECO:0007669"/>
    <property type="project" value="UniProtKB-UniRule"/>
</dbReference>
<dbReference type="InterPro" id="IPR027065">
    <property type="entry name" value="Lon_Prtase"/>
</dbReference>
<dbReference type="FunFam" id="1.20.5.5270:FF:000001">
    <property type="entry name" value="Lon protease homolog, mitochondrial"/>
    <property type="match status" value="1"/>
</dbReference>
<dbReference type="InterPro" id="IPR015947">
    <property type="entry name" value="PUA-like_sf"/>
</dbReference>
<feature type="active site" evidence="10 11">
    <location>
        <position position="1098"/>
    </location>
</feature>
<dbReference type="InterPro" id="IPR014721">
    <property type="entry name" value="Ribsml_uS5_D2-typ_fold_subgr"/>
</dbReference>
<feature type="compositionally biased region" description="Basic residues" evidence="13">
    <location>
        <begin position="7"/>
        <end position="21"/>
    </location>
</feature>
<protein>
    <recommendedName>
        <fullName evidence="10">Lon protease homolog, mitochondrial</fullName>
        <ecNumber evidence="10">3.4.21.53</ecNumber>
    </recommendedName>
</protein>
<dbReference type="PRINTS" id="PR00830">
    <property type="entry name" value="ENDOLAPTASE"/>
</dbReference>
<feature type="region of interest" description="Disordered" evidence="13">
    <location>
        <begin position="1"/>
        <end position="21"/>
    </location>
</feature>
<dbReference type="PROSITE" id="PS01046">
    <property type="entry name" value="LON_SER"/>
    <property type="match status" value="1"/>
</dbReference>
<dbReference type="GO" id="GO:0051131">
    <property type="term" value="P:chaperone-mediated protein complex assembly"/>
    <property type="evidence" value="ECO:0007669"/>
    <property type="project" value="UniProtKB-UniRule"/>
</dbReference>
<dbReference type="GO" id="GO:0016887">
    <property type="term" value="F:ATP hydrolysis activity"/>
    <property type="evidence" value="ECO:0007669"/>
    <property type="project" value="UniProtKB-UniRule"/>
</dbReference>
<dbReference type="FunFam" id="3.30.230.10:FF:000015">
    <property type="entry name" value="Lon protease homolog, mitochondrial"/>
    <property type="match status" value="1"/>
</dbReference>
<evidence type="ECO:0000256" key="9">
    <source>
        <dbReference type="ARBA" id="ARBA00050665"/>
    </source>
</evidence>
<dbReference type="AlphaFoldDB" id="A0A9W6SWH8"/>
<dbReference type="SUPFAM" id="SSF54211">
    <property type="entry name" value="Ribosomal protein S5 domain 2-like"/>
    <property type="match status" value="1"/>
</dbReference>
<evidence type="ECO:0000259" key="15">
    <source>
        <dbReference type="PROSITE" id="PS51787"/>
    </source>
</evidence>
<feature type="region of interest" description="Disordered" evidence="13">
    <location>
        <begin position="881"/>
        <end position="923"/>
    </location>
</feature>
<reference evidence="16" key="1">
    <citation type="submission" date="2023-04" db="EMBL/GenBank/DDBJ databases">
        <title>Candida boidinii NBRC 10035.</title>
        <authorList>
            <person name="Ichikawa N."/>
            <person name="Sato H."/>
            <person name="Tonouchi N."/>
        </authorList>
    </citation>
    <scope>NUCLEOTIDE SEQUENCE</scope>
    <source>
        <strain evidence="16">NBRC 10035</strain>
    </source>
</reference>
<dbReference type="GO" id="GO:0007005">
    <property type="term" value="P:mitochondrion organization"/>
    <property type="evidence" value="ECO:0007669"/>
    <property type="project" value="TreeGrafter"/>
</dbReference>
<dbReference type="Pfam" id="PF00004">
    <property type="entry name" value="AAA"/>
    <property type="match status" value="1"/>
</dbReference>
<dbReference type="GO" id="GO:0043565">
    <property type="term" value="F:sequence-specific DNA binding"/>
    <property type="evidence" value="ECO:0007669"/>
    <property type="project" value="UniProtKB-UniRule"/>
</dbReference>
<feature type="compositionally biased region" description="Basic and acidic residues" evidence="13">
    <location>
        <begin position="129"/>
        <end position="141"/>
    </location>
</feature>
<evidence type="ECO:0000256" key="13">
    <source>
        <dbReference type="SAM" id="MobiDB-lite"/>
    </source>
</evidence>
<evidence type="ECO:0000256" key="3">
    <source>
        <dbReference type="ARBA" id="ARBA00022741"/>
    </source>
</evidence>
<dbReference type="InterPro" id="IPR008269">
    <property type="entry name" value="Lon_proteolytic"/>
</dbReference>
<dbReference type="Gene3D" id="1.10.8.60">
    <property type="match status" value="1"/>
</dbReference>
<dbReference type="InterPro" id="IPR003111">
    <property type="entry name" value="Lon_prtase_N"/>
</dbReference>
<dbReference type="InterPro" id="IPR054594">
    <property type="entry name" value="Lon_lid"/>
</dbReference>
<dbReference type="GO" id="GO:0070407">
    <property type="term" value="P:oxidation-dependent protein catabolic process"/>
    <property type="evidence" value="ECO:0007669"/>
    <property type="project" value="UniProtKB-UniRule"/>
</dbReference>
<keyword evidence="2 10" id="KW-0645">Protease</keyword>
<evidence type="ECO:0000313" key="17">
    <source>
        <dbReference type="Proteomes" id="UP001165120"/>
    </source>
</evidence>
<dbReference type="Gene3D" id="3.30.230.10">
    <property type="match status" value="1"/>
</dbReference>
<dbReference type="Gene3D" id="3.40.50.300">
    <property type="entry name" value="P-loop containing nucleotide triphosphate hydrolases"/>
    <property type="match status" value="1"/>
</dbReference>
<dbReference type="HAMAP" id="MF_03120">
    <property type="entry name" value="lonm_euk"/>
    <property type="match status" value="1"/>
</dbReference>
<dbReference type="InterPro" id="IPR027503">
    <property type="entry name" value="Lonm_euk"/>
</dbReference>
<sequence>MFQARRIVSRRGHSLSPRTKKFASQLSKIQVQARIRKSMNDEIDSIIRKPHYPAVIKPRLYPVADSNPLFASNENLRQSLLKKSKTDKTDKPSNTENKDDNNKNGNEKTPTTKEEIEKKQEDENNDNNNKIDIEKNTDIDSKSSSSEGKAPTTAAGGAAAAAGGSSSGGGSSNNDGGADDGSKAKSKKTPSPANFEVPEVYPQIIALPISRRPLFPGFYKAVIISDVNVIKAIKESLDREYPFIGCFLFKDENMESDIIESPDQVYETGVLAQITSNVYTKDNETGVETLTTVLYPHKRIRIDELFPPTSEGATTVNITPATELNGEIVQETFDAKPNKQIIEGITGEKEGDEPSKDLTEENESVQPTDIIKNATSSSLETSDSTDAITEDDPTAFLKKYPITLVNVSNIEDEPYEKNDPIINSLTAAILEVLKEMSTLNKSFSDQLATFSASLHSDIFHCPEKLADFAAAVTAGNQKDLQEILECADIKLRLENALTVLKKELMNKELQKKIEKDIEERMTKRHREYHLNEQLKWIKKELGIDDGRDKLIAKYNERVKSLKMPEDVKKVYDDEINKLATLEPMMSEFTVTRNYLDWLTQIPWGNSSKDEYNIKKAKDVLDEDHYGLKDVKDRILEFIAVGKLLNKINGKIVCFVGPPGVGKTSIGKSIARALNRKFYRFSVGGLSDVAEIKGHRRTYVGAIPGRVVQALKKTQTENPLILIDEIDKISHTHSVNGGDPSAALLELLDPEQNNSFLDNYMDVPIDLSKVLFVCTANSLSTIPGPLLDRMEVIEISGYIAEEKIKIAERYLAPEAKKNAGLENVNVDLQEDSIVALIKNYCRESGVRNLKKQIEKIYRKSALNVVKEVGDEEIEEIQKEEIEELKEQKDGEEKTTKSTEKANEPAVGVKPTEETASASKAQKEEVIDEMPQIKVPDSYSVSITPETLKDYVGPPVYTSDRLYETTPAGVVMGLAWTSMGGSALYIETVLEHAITKDSTPKLERTGQLGDVMKESVRIAYSFSKMFLAKNYPDNRFFEKAQLHLHCPEGATPKDGPSAGVTITSSFLSLALNRPLSPTVAMTGEITLTGKVLRIGGLKEKSIAAKRAGVDTIIFPKDNLADWNELPENVKEGLTPVPADWYSDVFSVLFPDTTPEEGNDAWKAEFDKIDKELAAEKESK</sequence>
<dbReference type="InterPro" id="IPR003593">
    <property type="entry name" value="AAA+_ATPase"/>
</dbReference>
<evidence type="ECO:0000256" key="2">
    <source>
        <dbReference type="ARBA" id="ARBA00022670"/>
    </source>
</evidence>
<dbReference type="GO" id="GO:0005524">
    <property type="term" value="F:ATP binding"/>
    <property type="evidence" value="ECO:0007669"/>
    <property type="project" value="UniProtKB-UniRule"/>
</dbReference>
<keyword evidence="17" id="KW-1185">Reference proteome</keyword>
<evidence type="ECO:0000256" key="1">
    <source>
        <dbReference type="ARBA" id="ARBA00004305"/>
    </source>
</evidence>
<dbReference type="EC" id="3.4.21.53" evidence="10"/>
<gene>
    <name evidence="10" type="primary">PIM1</name>
    <name evidence="16" type="ORF">Cboi02_000133200</name>
</gene>
<dbReference type="Proteomes" id="UP001165120">
    <property type="component" value="Unassembled WGS sequence"/>
</dbReference>
<dbReference type="InterPro" id="IPR046336">
    <property type="entry name" value="Lon_prtase_N_sf"/>
</dbReference>
<dbReference type="SMART" id="SM00382">
    <property type="entry name" value="AAA"/>
    <property type="match status" value="1"/>
</dbReference>
<proteinExistence type="inferred from homology"/>
<name>A0A9W6SWH8_CANBO</name>
<evidence type="ECO:0000256" key="8">
    <source>
        <dbReference type="ARBA" id="ARBA00023128"/>
    </source>
</evidence>
<dbReference type="EMBL" id="BSXN01000303">
    <property type="protein sequence ID" value="GME68007.1"/>
    <property type="molecule type" value="Genomic_DNA"/>
</dbReference>
<feature type="compositionally biased region" description="Basic and acidic residues" evidence="13">
    <location>
        <begin position="84"/>
        <end position="122"/>
    </location>
</feature>
<dbReference type="Pfam" id="PF02190">
    <property type="entry name" value="LON_substr_bdg"/>
    <property type="match status" value="1"/>
</dbReference>
<comment type="catalytic activity">
    <reaction evidence="9 10">
        <text>Hydrolysis of proteins in presence of ATP.</text>
        <dbReference type="EC" id="3.4.21.53"/>
    </reaction>
</comment>
<comment type="function">
    <text evidence="10">ATP-dependent serine protease that mediates the selective degradation of misfolded, unassembled or oxidatively damaged polypeptides as well as certain short-lived regulatory proteins in the mitochondrial matrix. May also have a chaperone function in the assembly of inner membrane protein complexes. Participates in the regulation of mitochondrial gene expression and in the maintenance of the integrity of the mitochondrial genome. Binds to mitochondrial DNA in a site-specific manner.</text>
</comment>
<dbReference type="InterPro" id="IPR020568">
    <property type="entry name" value="Ribosomal_Su5_D2-typ_SF"/>
</dbReference>
<dbReference type="GO" id="GO:0141164">
    <property type="term" value="P:mitochondrial protein quality control"/>
    <property type="evidence" value="ECO:0007669"/>
    <property type="project" value="UniProtKB-ARBA"/>
</dbReference>
<feature type="region of interest" description="Disordered" evidence="13">
    <location>
        <begin position="80"/>
        <end position="195"/>
    </location>
</feature>
<feature type="compositionally biased region" description="Low complexity" evidence="13">
    <location>
        <begin position="375"/>
        <end position="386"/>
    </location>
</feature>
<feature type="compositionally biased region" description="Basic and acidic residues" evidence="13">
    <location>
        <begin position="881"/>
        <end position="901"/>
    </location>
</feature>
<dbReference type="GO" id="GO:0034599">
    <property type="term" value="P:cellular response to oxidative stress"/>
    <property type="evidence" value="ECO:0007669"/>
    <property type="project" value="UniProtKB-UniRule"/>
</dbReference>
<evidence type="ECO:0000256" key="12">
    <source>
        <dbReference type="RuleBase" id="RU000591"/>
    </source>
</evidence>
<dbReference type="Gene3D" id="1.20.5.5270">
    <property type="match status" value="1"/>
</dbReference>
<accession>A0A9W6SWH8</accession>
<feature type="binding site" evidence="10">
    <location>
        <begin position="656"/>
        <end position="663"/>
    </location>
    <ligand>
        <name>ATP</name>
        <dbReference type="ChEBI" id="CHEBI:30616"/>
    </ligand>
</feature>